<evidence type="ECO:0000256" key="1">
    <source>
        <dbReference type="SAM" id="MobiDB-lite"/>
    </source>
</evidence>
<feature type="region of interest" description="Disordered" evidence="1">
    <location>
        <begin position="1"/>
        <end position="34"/>
    </location>
</feature>
<reference evidence="2 3" key="1">
    <citation type="journal article" date="2019" name="Sci. Rep.">
        <title>Differences in resource use lead to coexistence of seed-transmitted microbial populations.</title>
        <authorList>
            <person name="Torres-Cortes G."/>
            <person name="Garcia B.J."/>
            <person name="Compant S."/>
            <person name="Rezki S."/>
            <person name="Jones P."/>
            <person name="Preveaux A."/>
            <person name="Briand M."/>
            <person name="Roulet A."/>
            <person name="Bouchez O."/>
            <person name="Jacobson D."/>
            <person name="Barret M."/>
        </authorList>
    </citation>
    <scope>NUCLEOTIDE SEQUENCE [LARGE SCALE GENOMIC DNA]</scope>
    <source>
        <strain evidence="2 3">CFBP13511</strain>
    </source>
</reference>
<evidence type="ECO:0000313" key="2">
    <source>
        <dbReference type="EMBL" id="TKJ91942.1"/>
    </source>
</evidence>
<organism evidence="2 3">
    <name type="scientific">Erwinia persicina</name>
    <dbReference type="NCBI Taxonomy" id="55211"/>
    <lineage>
        <taxon>Bacteria</taxon>
        <taxon>Pseudomonadati</taxon>
        <taxon>Pseudomonadota</taxon>
        <taxon>Gammaproteobacteria</taxon>
        <taxon>Enterobacterales</taxon>
        <taxon>Erwiniaceae</taxon>
        <taxon>Erwinia</taxon>
    </lineage>
</organism>
<dbReference type="AlphaFoldDB" id="A0A4U3FG10"/>
<dbReference type="EMBL" id="QGAC01000006">
    <property type="protein sequence ID" value="TKJ91942.1"/>
    <property type="molecule type" value="Genomic_DNA"/>
</dbReference>
<evidence type="ECO:0000313" key="3">
    <source>
        <dbReference type="Proteomes" id="UP000306393"/>
    </source>
</evidence>
<protein>
    <submittedName>
        <fullName evidence="2">Addiction module toxin RelE</fullName>
    </submittedName>
</protein>
<sequence>MELPQGGKDMRPRELTVVSDRGECTQPTQRQFQG</sequence>
<dbReference type="Proteomes" id="UP000306393">
    <property type="component" value="Unassembled WGS sequence"/>
</dbReference>
<name>A0A4U3FG10_9GAMM</name>
<proteinExistence type="predicted"/>
<comment type="caution">
    <text evidence="2">The sequence shown here is derived from an EMBL/GenBank/DDBJ whole genome shotgun (WGS) entry which is preliminary data.</text>
</comment>
<feature type="compositionally biased region" description="Polar residues" evidence="1">
    <location>
        <begin position="25"/>
        <end position="34"/>
    </location>
</feature>
<gene>
    <name evidence="2" type="ORF">EpCFBP13511_08390</name>
</gene>
<accession>A0A4U3FG10</accession>